<name>A0A5M8AUG3_9BURK</name>
<keyword evidence="2" id="KW-0732">Signal</keyword>
<sequence>MSRRRVAGLVAAIGAAGAAAAAVLAWSAPATAAGDTVLSTASPPRAGVGGGNGVGNGVGNGARTGTGTADGNPKAPAQRQRDAARGMPAVPAAPALPPPQPYPSGQQMPVYVGPDGVVAVPSIDMTPNSGVVYGPPPPRSGIVEDRKR</sequence>
<keyword evidence="4" id="KW-1185">Reference proteome</keyword>
<feature type="region of interest" description="Disordered" evidence="1">
    <location>
        <begin position="39"/>
        <end position="109"/>
    </location>
</feature>
<accession>A0A5M8AUG3</accession>
<proteinExistence type="predicted"/>
<gene>
    <name evidence="3" type="ORF">F1599_10770</name>
</gene>
<protein>
    <submittedName>
        <fullName evidence="3">Uncharacterized protein</fullName>
    </submittedName>
</protein>
<feature type="signal peptide" evidence="2">
    <location>
        <begin position="1"/>
        <end position="32"/>
    </location>
</feature>
<dbReference type="Proteomes" id="UP000324324">
    <property type="component" value="Unassembled WGS sequence"/>
</dbReference>
<dbReference type="AlphaFoldDB" id="A0A5M8AUG3"/>
<dbReference type="EMBL" id="VWRN01000030">
    <property type="protein sequence ID" value="KAA6125260.1"/>
    <property type="molecule type" value="Genomic_DNA"/>
</dbReference>
<evidence type="ECO:0000256" key="1">
    <source>
        <dbReference type="SAM" id="MobiDB-lite"/>
    </source>
</evidence>
<organism evidence="3 4">
    <name type="scientific">Cupriavidus cauae</name>
    <dbReference type="NCBI Taxonomy" id="2608999"/>
    <lineage>
        <taxon>Bacteria</taxon>
        <taxon>Pseudomonadati</taxon>
        <taxon>Pseudomonadota</taxon>
        <taxon>Betaproteobacteria</taxon>
        <taxon>Burkholderiales</taxon>
        <taxon>Burkholderiaceae</taxon>
        <taxon>Cupriavidus</taxon>
    </lineage>
</organism>
<dbReference type="RefSeq" id="WP_150083064.1">
    <property type="nucleotide sequence ID" value="NZ_VWRN01000030.1"/>
</dbReference>
<feature type="compositionally biased region" description="Gly residues" evidence="1">
    <location>
        <begin position="47"/>
        <end position="64"/>
    </location>
</feature>
<comment type="caution">
    <text evidence="3">The sequence shown here is derived from an EMBL/GenBank/DDBJ whole genome shotgun (WGS) entry which is preliminary data.</text>
</comment>
<feature type="region of interest" description="Disordered" evidence="1">
    <location>
        <begin position="126"/>
        <end position="148"/>
    </location>
</feature>
<evidence type="ECO:0000256" key="2">
    <source>
        <dbReference type="SAM" id="SignalP"/>
    </source>
</evidence>
<feature type="chain" id="PRO_5024435022" evidence="2">
    <location>
        <begin position="33"/>
        <end position="148"/>
    </location>
</feature>
<evidence type="ECO:0000313" key="4">
    <source>
        <dbReference type="Proteomes" id="UP000324324"/>
    </source>
</evidence>
<reference evidence="3 4" key="1">
    <citation type="submission" date="2019-09" db="EMBL/GenBank/DDBJ databases">
        <title>Isolation of a novel species in the genus Cupriavidus from patients with sepsis using whole genome sequencing.</title>
        <authorList>
            <person name="Kweon O.J."/>
            <person name="Lee M.-K."/>
        </authorList>
    </citation>
    <scope>NUCLEOTIDE SEQUENCE [LARGE SCALE GENOMIC DNA]</scope>
    <source>
        <strain evidence="3 4">MKL-01</strain>
    </source>
</reference>
<evidence type="ECO:0000313" key="3">
    <source>
        <dbReference type="EMBL" id="KAA6125260.1"/>
    </source>
</evidence>